<reference evidence="1" key="1">
    <citation type="submission" date="2022-06" db="EMBL/GenBank/DDBJ databases">
        <title>Aquibacillus sp. a new bacterium isolated from soil saline samples.</title>
        <authorList>
            <person name="Galisteo C."/>
            <person name="De La Haba R."/>
            <person name="Sanchez-Porro C."/>
            <person name="Ventosa A."/>
        </authorList>
    </citation>
    <scope>NUCLEOTIDE SEQUENCE</scope>
    <source>
        <strain evidence="1">3ASR75-54</strain>
    </source>
</reference>
<keyword evidence="2" id="KW-1185">Reference proteome</keyword>
<dbReference type="RefSeq" id="WP_272445858.1">
    <property type="nucleotide sequence ID" value="NZ_JAMQKC010000004.1"/>
</dbReference>
<organism evidence="1 2">
    <name type="scientific">Aquibacillus salsiterrae</name>
    <dbReference type="NCBI Taxonomy" id="2950439"/>
    <lineage>
        <taxon>Bacteria</taxon>
        <taxon>Bacillati</taxon>
        <taxon>Bacillota</taxon>
        <taxon>Bacilli</taxon>
        <taxon>Bacillales</taxon>
        <taxon>Bacillaceae</taxon>
        <taxon>Aquibacillus</taxon>
    </lineage>
</organism>
<accession>A0A9X3WGY7</accession>
<dbReference type="EMBL" id="JAMQKC010000004">
    <property type="protein sequence ID" value="MDC3416836.1"/>
    <property type="molecule type" value="Genomic_DNA"/>
</dbReference>
<evidence type="ECO:0000313" key="2">
    <source>
        <dbReference type="Proteomes" id="UP001145069"/>
    </source>
</evidence>
<proteinExistence type="predicted"/>
<name>A0A9X3WGY7_9BACI</name>
<evidence type="ECO:0000313" key="1">
    <source>
        <dbReference type="EMBL" id="MDC3416836.1"/>
    </source>
</evidence>
<comment type="caution">
    <text evidence="1">The sequence shown here is derived from an EMBL/GenBank/DDBJ whole genome shotgun (WGS) entry which is preliminary data.</text>
</comment>
<gene>
    <name evidence="1" type="ORF">NC799_07875</name>
</gene>
<dbReference type="AlphaFoldDB" id="A0A9X3WGY7"/>
<dbReference type="Proteomes" id="UP001145069">
    <property type="component" value="Unassembled WGS sequence"/>
</dbReference>
<sequence length="60" mass="6694">MDKKVTKTGTVIDDIKYANDNSGMSYNEAKAYIARTTGGHNTKKFSTTDIEQVRKEIHGD</sequence>
<protein>
    <submittedName>
        <fullName evidence="1">Gamma-type small acid-soluble spore protein</fullName>
    </submittedName>
</protein>